<evidence type="ECO:0000256" key="2">
    <source>
        <dbReference type="SAM" id="SignalP"/>
    </source>
</evidence>
<feature type="transmembrane region" description="Helical" evidence="1">
    <location>
        <begin position="171"/>
        <end position="195"/>
    </location>
</feature>
<dbReference type="AlphaFoldDB" id="A0AAF1ASX9"/>
<organism evidence="4 5">
    <name type="scientific">Daucus carota subsp. sativus</name>
    <name type="common">Carrot</name>
    <dbReference type="NCBI Taxonomy" id="79200"/>
    <lineage>
        <taxon>Eukaryota</taxon>
        <taxon>Viridiplantae</taxon>
        <taxon>Streptophyta</taxon>
        <taxon>Embryophyta</taxon>
        <taxon>Tracheophyta</taxon>
        <taxon>Spermatophyta</taxon>
        <taxon>Magnoliopsida</taxon>
        <taxon>eudicotyledons</taxon>
        <taxon>Gunneridae</taxon>
        <taxon>Pentapetalae</taxon>
        <taxon>asterids</taxon>
        <taxon>campanulids</taxon>
        <taxon>Apiales</taxon>
        <taxon>Apiaceae</taxon>
        <taxon>Apioideae</taxon>
        <taxon>Scandiceae</taxon>
        <taxon>Daucinae</taxon>
        <taxon>Daucus</taxon>
        <taxon>Daucus sect. Daucus</taxon>
    </lineage>
</organism>
<reference evidence="4" key="1">
    <citation type="journal article" date="2016" name="Nat. Genet.">
        <title>A high-quality carrot genome assembly provides new insights into carotenoid accumulation and asterid genome evolution.</title>
        <authorList>
            <person name="Iorizzo M."/>
            <person name="Ellison S."/>
            <person name="Senalik D."/>
            <person name="Zeng P."/>
            <person name="Satapoomin P."/>
            <person name="Huang J."/>
            <person name="Bowman M."/>
            <person name="Iovene M."/>
            <person name="Sanseverino W."/>
            <person name="Cavagnaro P."/>
            <person name="Yildiz M."/>
            <person name="Macko-Podgorni A."/>
            <person name="Moranska E."/>
            <person name="Grzebelus E."/>
            <person name="Grzebelus D."/>
            <person name="Ashrafi H."/>
            <person name="Zheng Z."/>
            <person name="Cheng S."/>
            <person name="Spooner D."/>
            <person name="Van Deynze A."/>
            <person name="Simon P."/>
        </authorList>
    </citation>
    <scope>NUCLEOTIDE SEQUENCE</scope>
    <source>
        <tissue evidence="4">Leaf</tissue>
    </source>
</reference>
<proteinExistence type="predicted"/>
<accession>A0AAF1ASX9</accession>
<keyword evidence="1" id="KW-0812">Transmembrane</keyword>
<dbReference type="KEGG" id="dcr:108211590"/>
<keyword evidence="2" id="KW-0732">Signal</keyword>
<name>A0AAF1ASX9_DAUCS</name>
<keyword evidence="1" id="KW-1133">Transmembrane helix</keyword>
<protein>
    <recommendedName>
        <fullName evidence="3">DUF7953 domain-containing protein</fullName>
    </recommendedName>
</protein>
<dbReference type="InterPro" id="IPR057713">
    <property type="entry name" value="DUF7953"/>
</dbReference>
<dbReference type="PROSITE" id="PS51257">
    <property type="entry name" value="PROKAR_LIPOPROTEIN"/>
    <property type="match status" value="1"/>
</dbReference>
<feature type="chain" id="PRO_5042196438" description="DUF7953 domain-containing protein" evidence="2">
    <location>
        <begin position="30"/>
        <end position="233"/>
    </location>
</feature>
<gene>
    <name evidence="4" type="ORF">DCAR_0310479</name>
</gene>
<dbReference type="Proteomes" id="UP000077755">
    <property type="component" value="Chromosome 3"/>
</dbReference>
<dbReference type="PANTHER" id="PTHR33780">
    <property type="entry name" value="EXPRESSED PROTEIN"/>
    <property type="match status" value="1"/>
</dbReference>
<keyword evidence="5" id="KW-1185">Reference proteome</keyword>
<evidence type="ECO:0000313" key="5">
    <source>
        <dbReference type="Proteomes" id="UP000077755"/>
    </source>
</evidence>
<keyword evidence="1" id="KW-0472">Membrane</keyword>
<dbReference type="EMBL" id="CP093345">
    <property type="protein sequence ID" value="WOG91231.1"/>
    <property type="molecule type" value="Genomic_DNA"/>
</dbReference>
<evidence type="ECO:0000313" key="4">
    <source>
        <dbReference type="EMBL" id="WOG91231.1"/>
    </source>
</evidence>
<reference evidence="4" key="2">
    <citation type="submission" date="2022-03" db="EMBL/GenBank/DDBJ databases">
        <title>Draft title - Genomic analysis of global carrot germplasm unveils the trajectory of domestication and the origin of high carotenoid orange carrot.</title>
        <authorList>
            <person name="Iorizzo M."/>
            <person name="Ellison S."/>
            <person name="Senalik D."/>
            <person name="Macko-Podgorni A."/>
            <person name="Grzebelus D."/>
            <person name="Bostan H."/>
            <person name="Rolling W."/>
            <person name="Curaba J."/>
            <person name="Simon P."/>
        </authorList>
    </citation>
    <scope>NUCLEOTIDE SEQUENCE</scope>
    <source>
        <tissue evidence="4">Leaf</tissue>
    </source>
</reference>
<evidence type="ECO:0000259" key="3">
    <source>
        <dbReference type="Pfam" id="PF25829"/>
    </source>
</evidence>
<feature type="signal peptide" evidence="2">
    <location>
        <begin position="1"/>
        <end position="29"/>
    </location>
</feature>
<sequence>MRRRFSSRASLLLFLSYIFLSCFPEYIETATVTLESIEILRTHEWLPVEPQVYFSCKGENKTFLPDVKKKNVVYAFRGQESWQPLTEFSNNKCKRCGLYEKDSLKSDDVFGEWEFCPDDFTVPNGQYGYSVEKEFNATFFCPDCVAMKADIENSSGSVEKNDKHHDGGRRMHWTVVVFTSALASSVIIVGMVAAYKFWQKKRREHEQARFLRLFEEDDDIEDELGIGPFGGSV</sequence>
<dbReference type="Pfam" id="PF25829">
    <property type="entry name" value="DUF7953"/>
    <property type="match status" value="1"/>
</dbReference>
<dbReference type="PANTHER" id="PTHR33780:SF3">
    <property type="entry name" value="EXPRESSED PROTEIN"/>
    <property type="match status" value="1"/>
</dbReference>
<evidence type="ECO:0000256" key="1">
    <source>
        <dbReference type="SAM" id="Phobius"/>
    </source>
</evidence>
<feature type="domain" description="DUF7953" evidence="3">
    <location>
        <begin position="30"/>
        <end position="142"/>
    </location>
</feature>